<keyword evidence="8" id="KW-0677">Repeat</keyword>
<evidence type="ECO:0000256" key="10">
    <source>
        <dbReference type="ARBA" id="ARBA00022763"/>
    </source>
</evidence>
<reference evidence="23" key="3">
    <citation type="submission" date="2025-09" db="UniProtKB">
        <authorList>
            <consortium name="Ensembl"/>
        </authorList>
    </citation>
    <scope>IDENTIFICATION</scope>
</reference>
<dbReference type="GO" id="GO:0000724">
    <property type="term" value="P:double-strand break repair via homologous recombination"/>
    <property type="evidence" value="ECO:0007669"/>
    <property type="project" value="TreeGrafter"/>
</dbReference>
<evidence type="ECO:0000256" key="19">
    <source>
        <dbReference type="ARBA" id="ARBA00072370"/>
    </source>
</evidence>
<keyword evidence="6" id="KW-0597">Phosphoprotein</keyword>
<dbReference type="InterPro" id="IPR010994">
    <property type="entry name" value="RuvA_2-like"/>
</dbReference>
<evidence type="ECO:0000256" key="21">
    <source>
        <dbReference type="SAM" id="MobiDB-lite"/>
    </source>
</evidence>
<organism evidence="23 24">
    <name type="scientific">Bos mutus grunniens</name>
    <name type="common">Wild yak</name>
    <name type="synonym">Bos grunniens</name>
    <dbReference type="NCBI Taxonomy" id="30521"/>
    <lineage>
        <taxon>Eukaryota</taxon>
        <taxon>Metazoa</taxon>
        <taxon>Chordata</taxon>
        <taxon>Craniata</taxon>
        <taxon>Vertebrata</taxon>
        <taxon>Euteleostomi</taxon>
        <taxon>Mammalia</taxon>
        <taxon>Eutheria</taxon>
        <taxon>Laurasiatheria</taxon>
        <taxon>Artiodactyla</taxon>
        <taxon>Ruminantia</taxon>
        <taxon>Pecora</taxon>
        <taxon>Bovidae</taxon>
        <taxon>Bovinae</taxon>
        <taxon>Bos</taxon>
    </lineage>
</organism>
<feature type="domain" description="ERCC4" evidence="22">
    <location>
        <begin position="596"/>
        <end position="676"/>
    </location>
</feature>
<keyword evidence="11" id="KW-0378">Hydrolase</keyword>
<comment type="similarity">
    <text evidence="4">Belongs to the XPF family.</text>
</comment>
<keyword evidence="5" id="KW-0158">Chromosome</keyword>
<evidence type="ECO:0000256" key="4">
    <source>
        <dbReference type="ARBA" id="ARBA00010015"/>
    </source>
</evidence>
<reference evidence="23" key="1">
    <citation type="submission" date="2019-05" db="EMBL/GenBank/DDBJ databases">
        <authorList>
            <person name="Zhang S."/>
            <person name="Liu J."/>
        </authorList>
    </citation>
    <scope>NUCLEOTIDE SEQUENCE [LARGE SCALE GENOMIC DNA]</scope>
</reference>
<dbReference type="GO" id="GO:0000110">
    <property type="term" value="C:nucleotide-excision repair factor 1 complex"/>
    <property type="evidence" value="ECO:0007669"/>
    <property type="project" value="TreeGrafter"/>
</dbReference>
<comment type="cofactor">
    <cofactor evidence="1">
        <name>Mg(2+)</name>
        <dbReference type="ChEBI" id="CHEBI:18420"/>
    </cofactor>
</comment>
<evidence type="ECO:0000256" key="14">
    <source>
        <dbReference type="ARBA" id="ARBA00023125"/>
    </source>
</evidence>
<evidence type="ECO:0000256" key="2">
    <source>
        <dbReference type="ARBA" id="ARBA00004123"/>
    </source>
</evidence>
<evidence type="ECO:0000256" key="20">
    <source>
        <dbReference type="ARBA" id="ARBA00078823"/>
    </source>
</evidence>
<evidence type="ECO:0000313" key="24">
    <source>
        <dbReference type="Proteomes" id="UP000694520"/>
    </source>
</evidence>
<dbReference type="FunFam" id="3.40.50.10130:FF:000002">
    <property type="entry name" value="DNA repair endonuclease XPF"/>
    <property type="match status" value="1"/>
</dbReference>
<proteinExistence type="inferred from homology"/>
<dbReference type="GeneTree" id="ENSGT00390000004394"/>
<dbReference type="PANTHER" id="PTHR10150">
    <property type="entry name" value="DNA REPAIR ENDONUCLEASE XPF"/>
    <property type="match status" value="1"/>
</dbReference>
<dbReference type="SUPFAM" id="SSF52980">
    <property type="entry name" value="Restriction endonuclease-like"/>
    <property type="match status" value="1"/>
</dbReference>
<comment type="function">
    <text evidence="17">Catalytic component of a structure-specific DNA repair endonuclease responsible for the 5-prime incision during DNA repair, and which is essential for nucleotide excision repair (NER) and interstrand cross-link (ICL) repair.</text>
</comment>
<evidence type="ECO:0000256" key="7">
    <source>
        <dbReference type="ARBA" id="ARBA00022722"/>
    </source>
</evidence>
<dbReference type="GO" id="GO:0003697">
    <property type="term" value="F:single-stranded DNA binding"/>
    <property type="evidence" value="ECO:0007669"/>
    <property type="project" value="InterPro"/>
</dbReference>
<dbReference type="GO" id="GO:0009411">
    <property type="term" value="P:response to UV"/>
    <property type="evidence" value="ECO:0007669"/>
    <property type="project" value="UniProtKB-ARBA"/>
</dbReference>
<evidence type="ECO:0000256" key="13">
    <source>
        <dbReference type="ARBA" id="ARBA00022990"/>
    </source>
</evidence>
<name>A0A8B9YUI0_BOSMU</name>
<dbReference type="SMART" id="SM00891">
    <property type="entry name" value="ERCC4"/>
    <property type="match status" value="1"/>
</dbReference>
<dbReference type="CDD" id="cd20078">
    <property type="entry name" value="XPF_nuclease_XPF_euk"/>
    <property type="match status" value="1"/>
</dbReference>
<comment type="subcellular location">
    <subcellularLocation>
        <location evidence="3">Chromosome</location>
    </subcellularLocation>
    <subcellularLocation>
        <location evidence="2">Nucleus</location>
    </subcellularLocation>
</comment>
<keyword evidence="15" id="KW-0234">DNA repair</keyword>
<keyword evidence="10" id="KW-0227">DNA damage</keyword>
<evidence type="ECO:0000256" key="5">
    <source>
        <dbReference type="ARBA" id="ARBA00022454"/>
    </source>
</evidence>
<keyword evidence="14" id="KW-0238">DNA-binding</keyword>
<dbReference type="GO" id="GO:1901255">
    <property type="term" value="P:nucleotide-excision repair involved in interstrand cross-link repair"/>
    <property type="evidence" value="ECO:0007669"/>
    <property type="project" value="TreeGrafter"/>
</dbReference>
<evidence type="ECO:0000313" key="23">
    <source>
        <dbReference type="Ensembl" id="ENSBGRP00000042069.1"/>
    </source>
</evidence>
<dbReference type="GO" id="GO:0005694">
    <property type="term" value="C:chromosome"/>
    <property type="evidence" value="ECO:0007669"/>
    <property type="project" value="UniProtKB-SubCell"/>
</dbReference>
<evidence type="ECO:0000256" key="3">
    <source>
        <dbReference type="ARBA" id="ARBA00004286"/>
    </source>
</evidence>
<gene>
    <name evidence="23" type="primary">ERCC4</name>
</gene>
<evidence type="ECO:0000256" key="16">
    <source>
        <dbReference type="ARBA" id="ARBA00023242"/>
    </source>
</evidence>
<dbReference type="Pfam" id="PF02732">
    <property type="entry name" value="ERCC4"/>
    <property type="match status" value="1"/>
</dbReference>
<evidence type="ECO:0000256" key="12">
    <source>
        <dbReference type="ARBA" id="ARBA00022842"/>
    </source>
</evidence>
<keyword evidence="7" id="KW-0540">Nuclease</keyword>
<sequence>MFINILRISLKVVWFFFFKEYFFNQLKIEGVEHLPRRVTNEITGSNRYEVYTQGGVIFATSRILVVDFLTDRIPSDLITGILVYRAHRIIESCQEAFILRLFRQKNKRGFIKAFTDNAVAFDTGFCHVERVMRNLFVRKLYLWPRFHVAVNSFLELHKPEVVEIHVSMTPAMLAIQTAILDILNACLKELKCHNPSLEVEDLSLENAIGKPFDKTIRHYLDPLWHQLGAKTKSLVQDLKILRTLLQYLSQYDCITFLNLLESLRATEKAFGQNSGWLFLDSSTSMFVNARARVYHVPDAKMSKKSRLPEKLEIKEEQGQVLICASDDRTCSQLREYLTVGAEVFLLRLYRKTFEKDSKAEDVWMRLRKEDDSKRIMKSSKRPKDLRDKDRPPAKEKALRKKKPRLTLTQMMGRTEELEGEAGVEEGSPRELTSSPESCTEDIKHEEFDMNVSSDAAYGILKDPLTIIHPLLGCSDPYALTRVLHEVEPRYVVLYDAELTFVRQLEIYRASRPGKPLRVYFLIYGGSTEEQRYLTALRKEKEAFEKLIREKASMVIPEEREGRDETNLDLVRGCVSANATTDTRKAGGQEQNGTQQSIVVDMREFRSELPSLIHRRGIDIEPVTLEVGDYILTPEMCVERKSISDLIGSLNNGRLYSQCISMSRYYKRPMLLIEFDPTKPFSLMSRGAFHQEISGNDVSSKLTLLTLHFPRLRILWCPSPHATAELFEELKQNKPQPDATTAMAVSADSETLPEAEKYNPGPQDFLLKMPGINAKNCRSLMNHVKNIAELASLPFDELASMLGNTASARQLYDFIHTSYAEVLSRGKMKK</sequence>
<dbReference type="Gene3D" id="1.10.150.20">
    <property type="entry name" value="5' to 3' exonuclease, C-terminal subdomain"/>
    <property type="match status" value="1"/>
</dbReference>
<dbReference type="InterPro" id="IPR006166">
    <property type="entry name" value="ERCC4_domain"/>
</dbReference>
<evidence type="ECO:0000256" key="11">
    <source>
        <dbReference type="ARBA" id="ARBA00022801"/>
    </source>
</evidence>
<accession>A0A8B9YUI0</accession>
<dbReference type="GO" id="GO:0000014">
    <property type="term" value="F:single-stranded DNA endodeoxyribonuclease activity"/>
    <property type="evidence" value="ECO:0007669"/>
    <property type="project" value="TreeGrafter"/>
</dbReference>
<evidence type="ECO:0000256" key="1">
    <source>
        <dbReference type="ARBA" id="ARBA00001946"/>
    </source>
</evidence>
<dbReference type="InterPro" id="IPR047520">
    <property type="entry name" value="XPF_nuclease"/>
</dbReference>
<dbReference type="NCBIfam" id="TIGR00596">
    <property type="entry name" value="rad1"/>
    <property type="match status" value="1"/>
</dbReference>
<keyword evidence="12" id="KW-0460">Magnesium</keyword>
<evidence type="ECO:0000256" key="9">
    <source>
        <dbReference type="ARBA" id="ARBA00022759"/>
    </source>
</evidence>
<dbReference type="InterPro" id="IPR011335">
    <property type="entry name" value="Restrct_endonuc-II-like"/>
</dbReference>
<dbReference type="Proteomes" id="UP000694520">
    <property type="component" value="Chromosome 26"/>
</dbReference>
<dbReference type="SUPFAM" id="SSF47781">
    <property type="entry name" value="RuvA domain 2-like"/>
    <property type="match status" value="1"/>
</dbReference>
<dbReference type="FunFam" id="1.10.150.20:FF:000040">
    <property type="entry name" value="DNA repair endonuclease XPF isoform X2"/>
    <property type="match status" value="1"/>
</dbReference>
<dbReference type="GO" id="GO:0000712">
    <property type="term" value="P:resolution of meiotic recombination intermediates"/>
    <property type="evidence" value="ECO:0007669"/>
    <property type="project" value="TreeGrafter"/>
</dbReference>
<feature type="compositionally biased region" description="Basic and acidic residues" evidence="21">
    <location>
        <begin position="381"/>
        <end position="396"/>
    </location>
</feature>
<evidence type="ECO:0000256" key="15">
    <source>
        <dbReference type="ARBA" id="ARBA00023204"/>
    </source>
</evidence>
<evidence type="ECO:0000256" key="18">
    <source>
        <dbReference type="ARBA" id="ARBA00064560"/>
    </source>
</evidence>
<reference evidence="23" key="2">
    <citation type="submission" date="2025-08" db="UniProtKB">
        <authorList>
            <consortium name="Ensembl"/>
        </authorList>
    </citation>
    <scope>IDENTIFICATION</scope>
</reference>
<keyword evidence="9" id="KW-0255">Endonuclease</keyword>
<keyword evidence="24" id="KW-1185">Reference proteome</keyword>
<dbReference type="AlphaFoldDB" id="A0A8B9YUI0"/>
<dbReference type="Gene3D" id="3.40.50.10130">
    <property type="match status" value="1"/>
</dbReference>
<evidence type="ECO:0000256" key="6">
    <source>
        <dbReference type="ARBA" id="ARBA00022553"/>
    </source>
</evidence>
<evidence type="ECO:0000256" key="17">
    <source>
        <dbReference type="ARBA" id="ARBA00060353"/>
    </source>
</evidence>
<feature type="region of interest" description="Disordered" evidence="21">
    <location>
        <begin position="373"/>
        <end position="436"/>
    </location>
</feature>
<dbReference type="InterPro" id="IPR006167">
    <property type="entry name" value="XPF"/>
</dbReference>
<keyword evidence="13" id="KW-0007">Acetylation</keyword>
<comment type="subunit">
    <text evidence="18">Heterodimer composed of ERCC1 and ERCC4/XPF. Interacts with SLX4/BTBD12; this interaction is direct and links the ERCC1-ERCC4/XPF complex to SLX4, which may coordinate the action of the structure-specific endonuclease during DNA repair.</text>
</comment>
<evidence type="ECO:0000259" key="22">
    <source>
        <dbReference type="SMART" id="SM00891"/>
    </source>
</evidence>
<dbReference type="Ensembl" id="ENSBGRT00000048783.1">
    <property type="protein sequence ID" value="ENSBGRP00000042069.1"/>
    <property type="gene ID" value="ENSBGRG00000026357.1"/>
</dbReference>
<keyword evidence="16" id="KW-0539">Nucleus</keyword>
<dbReference type="PANTHER" id="PTHR10150:SF0">
    <property type="entry name" value="DNA REPAIR ENDONUCLEASE XPF"/>
    <property type="match status" value="1"/>
</dbReference>
<dbReference type="GO" id="GO:0003684">
    <property type="term" value="F:damaged DNA binding"/>
    <property type="evidence" value="ECO:0007669"/>
    <property type="project" value="TreeGrafter"/>
</dbReference>
<evidence type="ECO:0000256" key="8">
    <source>
        <dbReference type="ARBA" id="ARBA00022737"/>
    </source>
</evidence>
<protein>
    <recommendedName>
        <fullName evidence="19">DNA repair endonuclease XPF</fullName>
    </recommendedName>
    <alternativeName>
        <fullName evidence="20">DNA excision repair protein ERCC-4</fullName>
    </alternativeName>
</protein>